<sequence>MEYTFISRNTLDQIVEKYITNLPKSKQRKALINNELLNKIKTILLNPKDTSLYDKKLRSWAKDKFILEEIVPGDYRVLVKATNNPVLIVEKFYE</sequence>
<accession>A0ACA9MRM3</accession>
<protein>
    <submittedName>
        <fullName evidence="1">13612_t:CDS:1</fullName>
    </submittedName>
</protein>
<dbReference type="EMBL" id="CAJVPW010009849">
    <property type="protein sequence ID" value="CAG8609673.1"/>
    <property type="molecule type" value="Genomic_DNA"/>
</dbReference>
<comment type="caution">
    <text evidence="1">The sequence shown here is derived from an EMBL/GenBank/DDBJ whole genome shotgun (WGS) entry which is preliminary data.</text>
</comment>
<proteinExistence type="predicted"/>
<gene>
    <name evidence="1" type="ORF">SPELUC_LOCUS7451</name>
</gene>
<feature type="non-terminal residue" evidence="1">
    <location>
        <position position="94"/>
    </location>
</feature>
<evidence type="ECO:0000313" key="2">
    <source>
        <dbReference type="Proteomes" id="UP000789366"/>
    </source>
</evidence>
<reference evidence="1" key="1">
    <citation type="submission" date="2021-06" db="EMBL/GenBank/DDBJ databases">
        <authorList>
            <person name="Kallberg Y."/>
            <person name="Tangrot J."/>
            <person name="Rosling A."/>
        </authorList>
    </citation>
    <scope>NUCLEOTIDE SEQUENCE</scope>
    <source>
        <strain evidence="1">28 12/20/2015</strain>
    </source>
</reference>
<organism evidence="1 2">
    <name type="scientific">Cetraspora pellucida</name>
    <dbReference type="NCBI Taxonomy" id="1433469"/>
    <lineage>
        <taxon>Eukaryota</taxon>
        <taxon>Fungi</taxon>
        <taxon>Fungi incertae sedis</taxon>
        <taxon>Mucoromycota</taxon>
        <taxon>Glomeromycotina</taxon>
        <taxon>Glomeromycetes</taxon>
        <taxon>Diversisporales</taxon>
        <taxon>Gigasporaceae</taxon>
        <taxon>Cetraspora</taxon>
    </lineage>
</organism>
<keyword evidence="2" id="KW-1185">Reference proteome</keyword>
<dbReference type="Proteomes" id="UP000789366">
    <property type="component" value="Unassembled WGS sequence"/>
</dbReference>
<evidence type="ECO:0000313" key="1">
    <source>
        <dbReference type="EMBL" id="CAG8609673.1"/>
    </source>
</evidence>
<name>A0ACA9MRM3_9GLOM</name>